<gene>
    <name evidence="10" type="ORF">BQ4739_LOCUS11994</name>
    <name evidence="11" type="ORF">BQ4739_LOCUS17498</name>
</gene>
<comment type="subcellular location">
    <subcellularLocation>
        <location evidence="1">Membrane</location>
        <topology evidence="1">Single-pass membrane protein</topology>
    </subcellularLocation>
</comment>
<feature type="region of interest" description="Disordered" evidence="8">
    <location>
        <begin position="89"/>
        <end position="131"/>
    </location>
</feature>
<name>A0A383WI46_TETOB</name>
<dbReference type="Proteomes" id="UP000256970">
    <property type="component" value="Unassembled WGS sequence"/>
</dbReference>
<feature type="compositionally biased region" description="Low complexity" evidence="8">
    <location>
        <begin position="106"/>
        <end position="129"/>
    </location>
</feature>
<dbReference type="AlphaFoldDB" id="A0A383WI46"/>
<protein>
    <recommendedName>
        <fullName evidence="13">Sec-independent protein translocase protein TATB, chloroplastic</fullName>
    </recommendedName>
</protein>
<evidence type="ECO:0000313" key="10">
    <source>
        <dbReference type="EMBL" id="SZX71886.1"/>
    </source>
</evidence>
<evidence type="ECO:0000256" key="4">
    <source>
        <dbReference type="ARBA" id="ARBA00022927"/>
    </source>
</evidence>
<dbReference type="STRING" id="3088.A0A383WI46"/>
<dbReference type="InterPro" id="IPR003369">
    <property type="entry name" value="TatA/B/E"/>
</dbReference>
<dbReference type="GO" id="GO:0016020">
    <property type="term" value="C:membrane"/>
    <property type="evidence" value="ECO:0007669"/>
    <property type="project" value="UniProtKB-SubCell"/>
</dbReference>
<keyword evidence="3 9" id="KW-0812">Transmembrane</keyword>
<reference evidence="11 12" key="1">
    <citation type="submission" date="2016-10" db="EMBL/GenBank/DDBJ databases">
        <authorList>
            <person name="Cai Z."/>
        </authorList>
    </citation>
    <scope>NUCLEOTIDE SEQUENCE [LARGE SCALE GENOMIC DNA]</scope>
</reference>
<dbReference type="Pfam" id="PF02416">
    <property type="entry name" value="TatA_B_E"/>
    <property type="match status" value="1"/>
</dbReference>
<evidence type="ECO:0000256" key="9">
    <source>
        <dbReference type="SAM" id="Phobius"/>
    </source>
</evidence>
<sequence>MPIGYGHVLTSTANPELRQKTVMHSFLGVGAPEAILVAVVALVVFGPKGLADAAKSLGQTLRAFQPTIREVVEVSQEIKGTLEQELGLDEIRQAATMRPTPKPIRTDTSSSTDDAPSSSSMAASSSGSSNLQPISEEFAKQLDPEIELKRAMSEQAAWGGAAPAAAAAPEQQPPAAAAAAPAGQDLSKLSLTELEAELARRKNAQQA</sequence>
<feature type="compositionally biased region" description="Low complexity" evidence="8">
    <location>
        <begin position="155"/>
        <end position="183"/>
    </location>
</feature>
<evidence type="ECO:0000256" key="1">
    <source>
        <dbReference type="ARBA" id="ARBA00004167"/>
    </source>
</evidence>
<keyword evidence="7 9" id="KW-0472">Membrane</keyword>
<keyword evidence="2" id="KW-0813">Transport</keyword>
<dbReference type="PRINTS" id="PR01506">
    <property type="entry name" value="TATBPROTEIN"/>
</dbReference>
<organism evidence="11 12">
    <name type="scientific">Tetradesmus obliquus</name>
    <name type="common">Green alga</name>
    <name type="synonym">Acutodesmus obliquus</name>
    <dbReference type="NCBI Taxonomy" id="3088"/>
    <lineage>
        <taxon>Eukaryota</taxon>
        <taxon>Viridiplantae</taxon>
        <taxon>Chlorophyta</taxon>
        <taxon>core chlorophytes</taxon>
        <taxon>Chlorophyceae</taxon>
        <taxon>CS clade</taxon>
        <taxon>Sphaeropleales</taxon>
        <taxon>Scenedesmaceae</taxon>
        <taxon>Tetradesmus</taxon>
    </lineage>
</organism>
<evidence type="ECO:0000256" key="3">
    <source>
        <dbReference type="ARBA" id="ARBA00022692"/>
    </source>
</evidence>
<feature type="transmembrane region" description="Helical" evidence="9">
    <location>
        <begin position="25"/>
        <end position="45"/>
    </location>
</feature>
<dbReference type="PANTHER" id="PTHR33162:SF3">
    <property type="entry name" value="SEC-INDEPENDENT PROTEIN TRANSLOCASE PROTEIN TATB, CHLOROPLASTIC"/>
    <property type="match status" value="1"/>
</dbReference>
<evidence type="ECO:0000313" key="11">
    <source>
        <dbReference type="EMBL" id="SZX77155.1"/>
    </source>
</evidence>
<evidence type="ECO:0000256" key="6">
    <source>
        <dbReference type="ARBA" id="ARBA00023010"/>
    </source>
</evidence>
<evidence type="ECO:0008006" key="13">
    <source>
        <dbReference type="Google" id="ProtNLM"/>
    </source>
</evidence>
<keyword evidence="12" id="KW-1185">Reference proteome</keyword>
<dbReference type="GO" id="GO:0015031">
    <property type="term" value="P:protein transport"/>
    <property type="evidence" value="ECO:0007669"/>
    <property type="project" value="UniProtKB-KW"/>
</dbReference>
<dbReference type="PANTHER" id="PTHR33162">
    <property type="entry name" value="SEC-INDEPENDENT PROTEIN TRANSLOCASE PROTEIN TATA, CHLOROPLASTIC"/>
    <property type="match status" value="1"/>
</dbReference>
<keyword evidence="4" id="KW-0653">Protein transport</keyword>
<evidence type="ECO:0000313" key="12">
    <source>
        <dbReference type="Proteomes" id="UP000256970"/>
    </source>
</evidence>
<keyword evidence="5 9" id="KW-1133">Transmembrane helix</keyword>
<keyword evidence="6" id="KW-0811">Translocation</keyword>
<evidence type="ECO:0000256" key="8">
    <source>
        <dbReference type="SAM" id="MobiDB-lite"/>
    </source>
</evidence>
<dbReference type="EMBL" id="FNXT01001275">
    <property type="protein sequence ID" value="SZX77155.1"/>
    <property type="molecule type" value="Genomic_DNA"/>
</dbReference>
<dbReference type="Gene3D" id="1.20.5.3310">
    <property type="match status" value="1"/>
</dbReference>
<proteinExistence type="predicted"/>
<dbReference type="EMBL" id="FNXT01001086">
    <property type="protein sequence ID" value="SZX71886.1"/>
    <property type="molecule type" value="Genomic_DNA"/>
</dbReference>
<evidence type="ECO:0000256" key="2">
    <source>
        <dbReference type="ARBA" id="ARBA00022448"/>
    </source>
</evidence>
<evidence type="ECO:0000256" key="5">
    <source>
        <dbReference type="ARBA" id="ARBA00022989"/>
    </source>
</evidence>
<feature type="region of interest" description="Disordered" evidence="8">
    <location>
        <begin position="150"/>
        <end position="183"/>
    </location>
</feature>
<accession>A0A383WI46</accession>
<evidence type="ECO:0000256" key="7">
    <source>
        <dbReference type="ARBA" id="ARBA00023136"/>
    </source>
</evidence>